<feature type="compositionally biased region" description="Polar residues" evidence="1">
    <location>
        <begin position="136"/>
        <end position="149"/>
    </location>
</feature>
<proteinExistence type="predicted"/>
<evidence type="ECO:0000313" key="4">
    <source>
        <dbReference type="EMBL" id="RFU33223.1"/>
    </source>
</evidence>
<keyword evidence="5" id="KW-1185">Reference proteome</keyword>
<feature type="non-terminal residue" evidence="4">
    <location>
        <position position="1"/>
    </location>
</feature>
<sequence>MSLSTVARTFGLGSVTANPKGFSQAAALSTSPTVLPSFTPLSLADNIDWAEKGISVCDPVVIQKLDHLQKTSFGKGRCLIPQHEDARAKGRTIGASTTGANPYGEADIAIDGIVELQSAQDMKNRRRASKEVRVSNKASSSTDFPANSNNKTAMKVTEQISSDTKGEKKIVPDNGHSRILKPDYKDYPQGLPRLAAFQNLSSNLAIFRRFGTAHCRLLLHLQVEIMDIINELEKLDISDSDEKGETLYRLRRVEWYPGWDTTQKDLMEKLAAKLSALKADEKVDDLLLKDRALRGLKTAPLQHYKSLFNWIWGCKPLDEGQYNFMFDPEDFVSSPANAGNMFDEIIETSLNKWPRTRIAKLFLERKNKPHTTADEGVHSFSRSMVTAVAKLLSVSVVVTILVAPIFVLYLKPMDEEAMVVMVLMFVLAFATLMSLCTTANIESVFVGTCAYCAVLVTFLGNVQVTNITAGNL</sequence>
<evidence type="ECO:0000256" key="1">
    <source>
        <dbReference type="SAM" id="MobiDB-lite"/>
    </source>
</evidence>
<organism evidence="4 5">
    <name type="scientific">Scytalidium lignicola</name>
    <name type="common">Hyphomycete</name>
    <dbReference type="NCBI Taxonomy" id="5539"/>
    <lineage>
        <taxon>Eukaryota</taxon>
        <taxon>Fungi</taxon>
        <taxon>Dikarya</taxon>
        <taxon>Ascomycota</taxon>
        <taxon>Pezizomycotina</taxon>
        <taxon>Leotiomycetes</taxon>
        <taxon>Leotiomycetes incertae sedis</taxon>
        <taxon>Scytalidium</taxon>
    </lineage>
</organism>
<evidence type="ECO:0000256" key="2">
    <source>
        <dbReference type="SAM" id="Phobius"/>
    </source>
</evidence>
<dbReference type="EMBL" id="NCSJ02000039">
    <property type="protein sequence ID" value="RFU33223.1"/>
    <property type="molecule type" value="Genomic_DNA"/>
</dbReference>
<dbReference type="PANTHER" id="PTHR34502">
    <property type="entry name" value="DUF6594 DOMAIN-CONTAINING PROTEIN-RELATED"/>
    <property type="match status" value="1"/>
</dbReference>
<dbReference type="OrthoDB" id="3533814at2759"/>
<accession>A0A3E2HJ45</accession>
<feature type="transmembrane region" description="Helical" evidence="2">
    <location>
        <begin position="391"/>
        <end position="410"/>
    </location>
</feature>
<evidence type="ECO:0000259" key="3">
    <source>
        <dbReference type="Pfam" id="PF20237"/>
    </source>
</evidence>
<keyword evidence="2" id="KW-1133">Transmembrane helix</keyword>
<name>A0A3E2HJ45_SCYLI</name>
<dbReference type="InterPro" id="IPR046529">
    <property type="entry name" value="DUF6594"/>
</dbReference>
<dbReference type="OMA" id="HIRILIY"/>
<dbReference type="Proteomes" id="UP000258309">
    <property type="component" value="Unassembled WGS sequence"/>
</dbReference>
<keyword evidence="2" id="KW-0472">Membrane</keyword>
<dbReference type="AlphaFoldDB" id="A0A3E2HJ45"/>
<comment type="caution">
    <text evidence="4">The sequence shown here is derived from an EMBL/GenBank/DDBJ whole genome shotgun (WGS) entry which is preliminary data.</text>
</comment>
<dbReference type="Pfam" id="PF20237">
    <property type="entry name" value="DUF6594"/>
    <property type="match status" value="1"/>
</dbReference>
<reference evidence="4 5" key="1">
    <citation type="submission" date="2018-05" db="EMBL/GenBank/DDBJ databases">
        <title>Draft genome sequence of Scytalidium lignicola DSM 105466, a ubiquitous saprotrophic fungus.</title>
        <authorList>
            <person name="Buettner E."/>
            <person name="Gebauer A.M."/>
            <person name="Hofrichter M."/>
            <person name="Liers C."/>
            <person name="Kellner H."/>
        </authorList>
    </citation>
    <scope>NUCLEOTIDE SEQUENCE [LARGE SCALE GENOMIC DNA]</scope>
    <source>
        <strain evidence="4 5">DSM 105466</strain>
    </source>
</reference>
<gene>
    <name evidence="4" type="ORF">B7463_g3148</name>
</gene>
<dbReference type="PANTHER" id="PTHR34502:SF3">
    <property type="entry name" value="DUF6594 DOMAIN-CONTAINING PROTEIN"/>
    <property type="match status" value="1"/>
</dbReference>
<evidence type="ECO:0000313" key="5">
    <source>
        <dbReference type="Proteomes" id="UP000258309"/>
    </source>
</evidence>
<feature type="non-terminal residue" evidence="4">
    <location>
        <position position="472"/>
    </location>
</feature>
<feature type="domain" description="DUF6594" evidence="3">
    <location>
        <begin position="192"/>
        <end position="456"/>
    </location>
</feature>
<feature type="region of interest" description="Disordered" evidence="1">
    <location>
        <begin position="124"/>
        <end position="149"/>
    </location>
</feature>
<feature type="transmembrane region" description="Helical" evidence="2">
    <location>
        <begin position="417"/>
        <end position="435"/>
    </location>
</feature>
<feature type="transmembrane region" description="Helical" evidence="2">
    <location>
        <begin position="441"/>
        <end position="462"/>
    </location>
</feature>
<feature type="region of interest" description="Disordered" evidence="1">
    <location>
        <begin position="158"/>
        <end position="177"/>
    </location>
</feature>
<protein>
    <recommendedName>
        <fullName evidence="3">DUF6594 domain-containing protein</fullName>
    </recommendedName>
</protein>
<keyword evidence="2" id="KW-0812">Transmembrane</keyword>